<accession>A0AAV9EJW3</accession>
<comment type="caution">
    <text evidence="2">The sequence shown here is derived from an EMBL/GenBank/DDBJ whole genome shotgun (WGS) entry which is preliminary data.</text>
</comment>
<dbReference type="EMBL" id="JAUJYO010000007">
    <property type="protein sequence ID" value="KAK1312397.1"/>
    <property type="molecule type" value="Genomic_DNA"/>
</dbReference>
<name>A0AAV9EJW3_ACOCL</name>
<dbReference type="Proteomes" id="UP001180020">
    <property type="component" value="Unassembled WGS sequence"/>
</dbReference>
<proteinExistence type="predicted"/>
<gene>
    <name evidence="2" type="ORF">QJS10_CPA07g00446</name>
</gene>
<organism evidence="2 3">
    <name type="scientific">Acorus calamus</name>
    <name type="common">Sweet flag</name>
    <dbReference type="NCBI Taxonomy" id="4465"/>
    <lineage>
        <taxon>Eukaryota</taxon>
        <taxon>Viridiplantae</taxon>
        <taxon>Streptophyta</taxon>
        <taxon>Embryophyta</taxon>
        <taxon>Tracheophyta</taxon>
        <taxon>Spermatophyta</taxon>
        <taxon>Magnoliopsida</taxon>
        <taxon>Liliopsida</taxon>
        <taxon>Acoraceae</taxon>
        <taxon>Acorus</taxon>
    </lineage>
</organism>
<evidence type="ECO:0000313" key="2">
    <source>
        <dbReference type="EMBL" id="KAK1312397.1"/>
    </source>
</evidence>
<keyword evidence="3" id="KW-1185">Reference proteome</keyword>
<protein>
    <submittedName>
        <fullName evidence="2">Uncharacterized protein</fullName>
    </submittedName>
</protein>
<evidence type="ECO:0000313" key="3">
    <source>
        <dbReference type="Proteomes" id="UP001180020"/>
    </source>
</evidence>
<evidence type="ECO:0000256" key="1">
    <source>
        <dbReference type="SAM" id="MobiDB-lite"/>
    </source>
</evidence>
<reference evidence="2" key="1">
    <citation type="journal article" date="2023" name="Nat. Commun.">
        <title>Diploid and tetraploid genomes of Acorus and the evolution of monocots.</title>
        <authorList>
            <person name="Ma L."/>
            <person name="Liu K.W."/>
            <person name="Li Z."/>
            <person name="Hsiao Y.Y."/>
            <person name="Qi Y."/>
            <person name="Fu T."/>
            <person name="Tang G.D."/>
            <person name="Zhang D."/>
            <person name="Sun W.H."/>
            <person name="Liu D.K."/>
            <person name="Li Y."/>
            <person name="Chen G.Z."/>
            <person name="Liu X.D."/>
            <person name="Liao X.Y."/>
            <person name="Jiang Y.T."/>
            <person name="Yu X."/>
            <person name="Hao Y."/>
            <person name="Huang J."/>
            <person name="Zhao X.W."/>
            <person name="Ke S."/>
            <person name="Chen Y.Y."/>
            <person name="Wu W.L."/>
            <person name="Hsu J.L."/>
            <person name="Lin Y.F."/>
            <person name="Huang M.D."/>
            <person name="Li C.Y."/>
            <person name="Huang L."/>
            <person name="Wang Z.W."/>
            <person name="Zhao X."/>
            <person name="Zhong W.Y."/>
            <person name="Peng D.H."/>
            <person name="Ahmad S."/>
            <person name="Lan S."/>
            <person name="Zhang J.S."/>
            <person name="Tsai W.C."/>
            <person name="Van de Peer Y."/>
            <person name="Liu Z.J."/>
        </authorList>
    </citation>
    <scope>NUCLEOTIDE SEQUENCE</scope>
    <source>
        <strain evidence="2">CP</strain>
    </source>
</reference>
<feature type="region of interest" description="Disordered" evidence="1">
    <location>
        <begin position="1"/>
        <end position="21"/>
    </location>
</feature>
<sequence>MPDAMTHSTIRPGRMLKCGSNDNNKFTALKDSVESDPPAQDTLGPRQATLLPKRHITLSKKQYAII</sequence>
<dbReference type="AlphaFoldDB" id="A0AAV9EJW3"/>
<reference evidence="2" key="2">
    <citation type="submission" date="2023-06" db="EMBL/GenBank/DDBJ databases">
        <authorList>
            <person name="Ma L."/>
            <person name="Liu K.-W."/>
            <person name="Li Z."/>
            <person name="Hsiao Y.-Y."/>
            <person name="Qi Y."/>
            <person name="Fu T."/>
            <person name="Tang G."/>
            <person name="Zhang D."/>
            <person name="Sun W.-H."/>
            <person name="Liu D.-K."/>
            <person name="Li Y."/>
            <person name="Chen G.-Z."/>
            <person name="Liu X.-D."/>
            <person name="Liao X.-Y."/>
            <person name="Jiang Y.-T."/>
            <person name="Yu X."/>
            <person name="Hao Y."/>
            <person name="Huang J."/>
            <person name="Zhao X.-W."/>
            <person name="Ke S."/>
            <person name="Chen Y.-Y."/>
            <person name="Wu W.-L."/>
            <person name="Hsu J.-L."/>
            <person name="Lin Y.-F."/>
            <person name="Huang M.-D."/>
            <person name="Li C.-Y."/>
            <person name="Huang L."/>
            <person name="Wang Z.-W."/>
            <person name="Zhao X."/>
            <person name="Zhong W.-Y."/>
            <person name="Peng D.-H."/>
            <person name="Ahmad S."/>
            <person name="Lan S."/>
            <person name="Zhang J.-S."/>
            <person name="Tsai W.-C."/>
            <person name="Van De Peer Y."/>
            <person name="Liu Z.-J."/>
        </authorList>
    </citation>
    <scope>NUCLEOTIDE SEQUENCE</scope>
    <source>
        <strain evidence="2">CP</strain>
        <tissue evidence="2">Leaves</tissue>
    </source>
</reference>